<sequence>MKDEQVWVPNLFQLSTGEVQLVNLFLSIIRDYDLSEGEFNNLNDIKGVVIIDEIDAHLHAVHQKDVLPKLIKSFPNVQFIVTSHAPLFLLGMEQEFGEDGFEIINLPNGKKVAANDFSEFIAAYEAFKETTKHREEIFSEIQEHSKPIVFVEGDYDIRYLNKAAEFLGKTNLLDCIQLKDGDGFGNLDKIWKSYNNSVSEVLPNKIILLYDCDTNKQDIQKNLVFKRVLPSIVDNPISIGIENLFSEDTINKIEGENPQYIDIHEESSKRVRGVETNIPASKTVNKDEKGNMCSWLCENGTAEDFSGFETAFNIIESIING</sequence>
<dbReference type="Gene3D" id="3.40.50.300">
    <property type="entry name" value="P-loop containing nucleotide triphosphate hydrolases"/>
    <property type="match status" value="1"/>
</dbReference>
<dbReference type="eggNOG" id="COG3950">
    <property type="taxonomic scope" value="Bacteria"/>
</dbReference>
<dbReference type="EMBL" id="AMRJ01000010">
    <property type="protein sequence ID" value="EKF74540.1"/>
    <property type="molecule type" value="Genomic_DNA"/>
</dbReference>
<dbReference type="Pfam" id="PF13304">
    <property type="entry name" value="AAA_21"/>
    <property type="match status" value="1"/>
</dbReference>
<dbReference type="InterPro" id="IPR003959">
    <property type="entry name" value="ATPase_AAA_core"/>
</dbReference>
<proteinExistence type="predicted"/>
<dbReference type="PANTHER" id="PTHR43581:SF2">
    <property type="entry name" value="EXCINUCLEASE ATPASE SUBUNIT"/>
    <property type="match status" value="1"/>
</dbReference>
<dbReference type="InterPro" id="IPR027417">
    <property type="entry name" value="P-loop_NTPase"/>
</dbReference>
<dbReference type="SUPFAM" id="SSF52540">
    <property type="entry name" value="P-loop containing nucleoside triphosphate hydrolases"/>
    <property type="match status" value="1"/>
</dbReference>
<protein>
    <recommendedName>
        <fullName evidence="1">ATPase AAA-type core domain-containing protein</fullName>
    </recommendedName>
</protein>
<dbReference type="GO" id="GO:0016887">
    <property type="term" value="F:ATP hydrolysis activity"/>
    <property type="evidence" value="ECO:0007669"/>
    <property type="project" value="InterPro"/>
</dbReference>
<dbReference type="GO" id="GO:0005524">
    <property type="term" value="F:ATP binding"/>
    <property type="evidence" value="ECO:0007669"/>
    <property type="project" value="InterPro"/>
</dbReference>
<organism evidence="2 3">
    <name type="scientific">Alcanivorax hongdengensis A-11-3</name>
    <dbReference type="NCBI Taxonomy" id="1177179"/>
    <lineage>
        <taxon>Bacteria</taxon>
        <taxon>Pseudomonadati</taxon>
        <taxon>Pseudomonadota</taxon>
        <taxon>Gammaproteobacteria</taxon>
        <taxon>Oceanospirillales</taxon>
        <taxon>Alcanivoracaceae</taxon>
        <taxon>Alcanivorax</taxon>
    </lineage>
</organism>
<comment type="caution">
    <text evidence="2">The sequence shown here is derived from an EMBL/GenBank/DDBJ whole genome shotgun (WGS) entry which is preliminary data.</text>
</comment>
<dbReference type="InterPro" id="IPR051396">
    <property type="entry name" value="Bact_Antivir_Def_Nuclease"/>
</dbReference>
<evidence type="ECO:0000313" key="2">
    <source>
        <dbReference type="EMBL" id="EKF74540.1"/>
    </source>
</evidence>
<accession>L0WFF1</accession>
<dbReference type="Proteomes" id="UP000010164">
    <property type="component" value="Unassembled WGS sequence"/>
</dbReference>
<dbReference type="PATRIC" id="fig|1177179.3.peg.1584"/>
<dbReference type="AlphaFoldDB" id="L0WFF1"/>
<reference evidence="2 3" key="1">
    <citation type="journal article" date="2012" name="J. Bacteriol.">
        <title>Genome Sequence of the Alkane-Degrading Bacterium Alcanivorax hongdengensis Type Strain A-11-3.</title>
        <authorList>
            <person name="Lai Q."/>
            <person name="Shao Z."/>
        </authorList>
    </citation>
    <scope>NUCLEOTIDE SEQUENCE [LARGE SCALE GENOMIC DNA]</scope>
    <source>
        <strain evidence="2 3">A-11-3</strain>
    </source>
</reference>
<evidence type="ECO:0000313" key="3">
    <source>
        <dbReference type="Proteomes" id="UP000010164"/>
    </source>
</evidence>
<keyword evidence="3" id="KW-1185">Reference proteome</keyword>
<name>L0WFF1_9GAMM</name>
<gene>
    <name evidence="2" type="ORF">A11A3_07935</name>
</gene>
<feature type="domain" description="ATPase AAA-type core" evidence="1">
    <location>
        <begin position="11"/>
        <end position="89"/>
    </location>
</feature>
<dbReference type="PANTHER" id="PTHR43581">
    <property type="entry name" value="ATP/GTP PHOSPHATASE"/>
    <property type="match status" value="1"/>
</dbReference>
<evidence type="ECO:0000259" key="1">
    <source>
        <dbReference type="Pfam" id="PF13304"/>
    </source>
</evidence>
<dbReference type="CDD" id="cd00267">
    <property type="entry name" value="ABC_ATPase"/>
    <property type="match status" value="1"/>
</dbReference>